<feature type="non-terminal residue" evidence="1">
    <location>
        <position position="79"/>
    </location>
</feature>
<proteinExistence type="predicted"/>
<organism evidence="1 2">
    <name type="scientific">Streptomyces galilaeus</name>
    <dbReference type="NCBI Taxonomy" id="33899"/>
    <lineage>
        <taxon>Bacteria</taxon>
        <taxon>Bacillati</taxon>
        <taxon>Actinomycetota</taxon>
        <taxon>Actinomycetes</taxon>
        <taxon>Kitasatosporales</taxon>
        <taxon>Streptomycetaceae</taxon>
        <taxon>Streptomyces</taxon>
    </lineage>
</organism>
<comment type="caution">
    <text evidence="1">The sequence shown here is derived from an EMBL/GenBank/DDBJ whole genome shotgun (WGS) entry which is preliminary data.</text>
</comment>
<protein>
    <recommendedName>
        <fullName evidence="3">Recombinase family protein</fullName>
    </recommendedName>
</protein>
<keyword evidence="2" id="KW-1185">Reference proteome</keyword>
<dbReference type="EMBL" id="JBJVNE010000728">
    <property type="protein sequence ID" value="MFM9654002.1"/>
    <property type="molecule type" value="Genomic_DNA"/>
</dbReference>
<evidence type="ECO:0000313" key="1">
    <source>
        <dbReference type="EMBL" id="MFM9654002.1"/>
    </source>
</evidence>
<name>A0ABW9J152_STRGJ</name>
<reference evidence="1 2" key="1">
    <citation type="submission" date="2024-12" db="EMBL/GenBank/DDBJ databases">
        <title>Forecasting of Potato common scab and diversities of Pathogenic streptomyces spp. in china.</title>
        <authorList>
            <person name="Handique U."/>
            <person name="Wu J."/>
        </authorList>
    </citation>
    <scope>NUCLEOTIDE SEQUENCE [LARGE SCALE GENOMIC DNA]</scope>
    <source>
        <strain evidence="1 2">ZRIMU1585</strain>
    </source>
</reference>
<dbReference type="Proteomes" id="UP001631993">
    <property type="component" value="Unassembled WGS sequence"/>
</dbReference>
<dbReference type="RefSeq" id="WP_409098247.1">
    <property type="nucleotide sequence ID" value="NZ_JBJVNE010000728.1"/>
</dbReference>
<sequence length="79" mass="9107">AKIQERRRVEIAQGFDWAYANNKKIIMVTFTIPHYVNQRLAELITKMREAFSGLRAGKPWANITKRVGYGGLIRSLEIT</sequence>
<evidence type="ECO:0008006" key="3">
    <source>
        <dbReference type="Google" id="ProtNLM"/>
    </source>
</evidence>
<feature type="non-terminal residue" evidence="1">
    <location>
        <position position="1"/>
    </location>
</feature>
<evidence type="ECO:0000313" key="2">
    <source>
        <dbReference type="Proteomes" id="UP001631993"/>
    </source>
</evidence>
<accession>A0ABW9J152</accession>
<gene>
    <name evidence="1" type="ORF">ACKI1S_49690</name>
</gene>